<dbReference type="Proteomes" id="UP000474159">
    <property type="component" value="Unassembled WGS sequence"/>
</dbReference>
<dbReference type="InterPro" id="IPR037522">
    <property type="entry name" value="HD_GYP_dom"/>
</dbReference>
<evidence type="ECO:0000313" key="2">
    <source>
        <dbReference type="EMBL" id="KAB1077411.1"/>
    </source>
</evidence>
<accession>A0A6L3SUT0</accession>
<dbReference type="Pfam" id="PF13487">
    <property type="entry name" value="HD_5"/>
    <property type="match status" value="1"/>
</dbReference>
<dbReference type="PANTHER" id="PTHR43155">
    <property type="entry name" value="CYCLIC DI-GMP PHOSPHODIESTERASE PA4108-RELATED"/>
    <property type="match status" value="1"/>
</dbReference>
<dbReference type="SMART" id="SM00471">
    <property type="entry name" value="HDc"/>
    <property type="match status" value="1"/>
</dbReference>
<protein>
    <submittedName>
        <fullName evidence="2">HD domain-containing protein</fullName>
    </submittedName>
</protein>
<evidence type="ECO:0000313" key="3">
    <source>
        <dbReference type="Proteomes" id="UP000474159"/>
    </source>
</evidence>
<dbReference type="PROSITE" id="PS51832">
    <property type="entry name" value="HD_GYP"/>
    <property type="match status" value="1"/>
</dbReference>
<name>A0A6L3SUT0_9HYPH</name>
<organism evidence="2 3">
    <name type="scientific">Methylobacterium soli</name>
    <dbReference type="NCBI Taxonomy" id="553447"/>
    <lineage>
        <taxon>Bacteria</taxon>
        <taxon>Pseudomonadati</taxon>
        <taxon>Pseudomonadota</taxon>
        <taxon>Alphaproteobacteria</taxon>
        <taxon>Hyphomicrobiales</taxon>
        <taxon>Methylobacteriaceae</taxon>
        <taxon>Methylobacterium</taxon>
    </lineage>
</organism>
<reference evidence="2 3" key="1">
    <citation type="submission" date="2019-09" db="EMBL/GenBank/DDBJ databases">
        <title>YIM 48816 draft genome.</title>
        <authorList>
            <person name="Jiang L."/>
        </authorList>
    </citation>
    <scope>NUCLEOTIDE SEQUENCE [LARGE SCALE GENOMIC DNA]</scope>
    <source>
        <strain evidence="2 3">YIM 48816</strain>
    </source>
</reference>
<dbReference type="InterPro" id="IPR011006">
    <property type="entry name" value="CheY-like_superfamily"/>
</dbReference>
<dbReference type="SUPFAM" id="SSF52172">
    <property type="entry name" value="CheY-like"/>
    <property type="match status" value="1"/>
</dbReference>
<gene>
    <name evidence="2" type="ORF">F6X53_19015</name>
</gene>
<dbReference type="InterPro" id="IPR006675">
    <property type="entry name" value="HDIG_dom"/>
</dbReference>
<evidence type="ECO:0000259" key="1">
    <source>
        <dbReference type="PROSITE" id="PS51832"/>
    </source>
</evidence>
<keyword evidence="3" id="KW-1185">Reference proteome</keyword>
<dbReference type="AlphaFoldDB" id="A0A6L3SUT0"/>
<dbReference type="NCBIfam" id="TIGR00277">
    <property type="entry name" value="HDIG"/>
    <property type="match status" value="1"/>
</dbReference>
<dbReference type="EMBL" id="VZZK01000021">
    <property type="protein sequence ID" value="KAB1077411.1"/>
    <property type="molecule type" value="Genomic_DNA"/>
</dbReference>
<dbReference type="OrthoDB" id="9802066at2"/>
<proteinExistence type="predicted"/>
<sequence length="352" mass="37473">MLAGLIVLVSDSAQRSAALADGLRLVGTCEVVSPDIRWESLLGVSAVVTDLDLTRANAMACLLALRRQAWGDGLPILCLSHRSSDRALRQAQLLGASACLPVYAEPHVVVTALLNLINPAEGRLNAGARQCAERAAAALETLFGVAEGSRFIDLQAVDGCVDPLLSALRDGGLARWLNTIRAHDNATYQHSLVVAGLAAQFASHIGFPEAQRQRLVRAALVHDIGKARIPRALLIKRGALDPGETAIMRTHTLLGFKLLSASPDMDPAILDAVRHHHEMLDGSGYPDGLSGDAISDVVRFLTICDVYAALTERRSYKPAMSSAEALRVLHGMSGRVEPRFVHAFGKAVALAG</sequence>
<dbReference type="SUPFAM" id="SSF109604">
    <property type="entry name" value="HD-domain/PDEase-like"/>
    <property type="match status" value="1"/>
</dbReference>
<dbReference type="InterPro" id="IPR003607">
    <property type="entry name" value="HD/PDEase_dom"/>
</dbReference>
<dbReference type="Gene3D" id="1.10.3210.10">
    <property type="entry name" value="Hypothetical protein af1432"/>
    <property type="match status" value="1"/>
</dbReference>
<feature type="domain" description="HD-GYP" evidence="1">
    <location>
        <begin position="165"/>
        <end position="352"/>
    </location>
</feature>
<comment type="caution">
    <text evidence="2">The sequence shown here is derived from an EMBL/GenBank/DDBJ whole genome shotgun (WGS) entry which is preliminary data.</text>
</comment>
<dbReference type="CDD" id="cd00077">
    <property type="entry name" value="HDc"/>
    <property type="match status" value="1"/>
</dbReference>
<dbReference type="PANTHER" id="PTHR43155:SF2">
    <property type="entry name" value="CYCLIC DI-GMP PHOSPHODIESTERASE PA4108"/>
    <property type="match status" value="1"/>
</dbReference>
<dbReference type="GO" id="GO:0008081">
    <property type="term" value="F:phosphoric diester hydrolase activity"/>
    <property type="evidence" value="ECO:0007669"/>
    <property type="project" value="UniProtKB-ARBA"/>
</dbReference>